<dbReference type="Pfam" id="PF01638">
    <property type="entry name" value="HxlR"/>
    <property type="match status" value="1"/>
</dbReference>
<keyword evidence="3" id="KW-1185">Reference proteome</keyword>
<organism evidence="2 3">
    <name type="scientific">Flavobacterium phragmitis</name>
    <dbReference type="NCBI Taxonomy" id="739143"/>
    <lineage>
        <taxon>Bacteria</taxon>
        <taxon>Pseudomonadati</taxon>
        <taxon>Bacteroidota</taxon>
        <taxon>Flavobacteriia</taxon>
        <taxon>Flavobacteriales</taxon>
        <taxon>Flavobacteriaceae</taxon>
        <taxon>Flavobacterium</taxon>
    </lineage>
</organism>
<gene>
    <name evidence="2" type="ORF">SAMN05216297_12058</name>
</gene>
<dbReference type="Proteomes" id="UP000199672">
    <property type="component" value="Unassembled WGS sequence"/>
</dbReference>
<evidence type="ECO:0000259" key="1">
    <source>
        <dbReference type="PROSITE" id="PS51118"/>
    </source>
</evidence>
<evidence type="ECO:0000313" key="2">
    <source>
        <dbReference type="EMBL" id="SFE09424.1"/>
    </source>
</evidence>
<reference evidence="3" key="1">
    <citation type="submission" date="2016-10" db="EMBL/GenBank/DDBJ databases">
        <authorList>
            <person name="Varghese N."/>
            <person name="Submissions S."/>
        </authorList>
    </citation>
    <scope>NUCLEOTIDE SEQUENCE [LARGE SCALE GENOMIC DNA]</scope>
    <source>
        <strain evidence="3">CGMCC 1.10370</strain>
    </source>
</reference>
<dbReference type="SUPFAM" id="SSF46785">
    <property type="entry name" value="Winged helix' DNA-binding domain"/>
    <property type="match status" value="1"/>
</dbReference>
<proteinExistence type="predicted"/>
<evidence type="ECO:0000313" key="3">
    <source>
        <dbReference type="Proteomes" id="UP000199672"/>
    </source>
</evidence>
<dbReference type="InterPro" id="IPR002577">
    <property type="entry name" value="HTH_HxlR"/>
</dbReference>
<dbReference type="PROSITE" id="PS51118">
    <property type="entry name" value="HTH_HXLR"/>
    <property type="match status" value="1"/>
</dbReference>
<sequence>MPVTVEYELTDEGKSLEPVIEAIGNWGKCIVKNLSSSKIVLYFQPIFIVSLHKKRIQHPN</sequence>
<name>A0A1I1XQ32_9FLAO</name>
<dbReference type="InterPro" id="IPR036390">
    <property type="entry name" value="WH_DNA-bd_sf"/>
</dbReference>
<dbReference type="EMBL" id="FOMH01000020">
    <property type="protein sequence ID" value="SFE09424.1"/>
    <property type="molecule type" value="Genomic_DNA"/>
</dbReference>
<protein>
    <submittedName>
        <fullName evidence="2">Transcriptional regulator, HxlR family</fullName>
    </submittedName>
</protein>
<dbReference type="InterPro" id="IPR036388">
    <property type="entry name" value="WH-like_DNA-bd_sf"/>
</dbReference>
<dbReference type="Gene3D" id="1.10.10.10">
    <property type="entry name" value="Winged helix-like DNA-binding domain superfamily/Winged helix DNA-binding domain"/>
    <property type="match status" value="1"/>
</dbReference>
<dbReference type="AlphaFoldDB" id="A0A1I1XQ32"/>
<feature type="domain" description="HTH hxlR-type" evidence="1">
    <location>
        <begin position="1"/>
        <end position="35"/>
    </location>
</feature>
<accession>A0A1I1XQ32</accession>